<keyword evidence="3" id="KW-1185">Reference proteome</keyword>
<evidence type="ECO:0000313" key="3">
    <source>
        <dbReference type="Proteomes" id="UP000256845"/>
    </source>
</evidence>
<proteinExistence type="predicted"/>
<dbReference type="RefSeq" id="WP_115939355.1">
    <property type="nucleotide sequence ID" value="NZ_QRDW01000017.1"/>
</dbReference>
<dbReference type="AlphaFoldDB" id="A0A3D9H3N4"/>
<evidence type="ECO:0000256" key="1">
    <source>
        <dbReference type="SAM" id="SignalP"/>
    </source>
</evidence>
<reference evidence="2 3" key="1">
    <citation type="submission" date="2018-07" db="EMBL/GenBank/DDBJ databases">
        <title>Genomic Encyclopedia of Type Strains, Phase III (KMG-III): the genomes of soil and plant-associated and newly described type strains.</title>
        <authorList>
            <person name="Whitman W."/>
        </authorList>
    </citation>
    <scope>NUCLEOTIDE SEQUENCE [LARGE SCALE GENOMIC DNA]</scope>
    <source>
        <strain evidence="2 3">CECT 8488</strain>
    </source>
</reference>
<organism evidence="2 3">
    <name type="scientific">Aestuariispira insulae</name>
    <dbReference type="NCBI Taxonomy" id="1461337"/>
    <lineage>
        <taxon>Bacteria</taxon>
        <taxon>Pseudomonadati</taxon>
        <taxon>Pseudomonadota</taxon>
        <taxon>Alphaproteobacteria</taxon>
        <taxon>Rhodospirillales</taxon>
        <taxon>Kiloniellaceae</taxon>
        <taxon>Aestuariispira</taxon>
    </lineage>
</organism>
<sequence>MKYIIPIFLLLLTSTAIADDQPFIISVDVELKAKNKAVSRKGEVDFAYEGWECSFEKVGSTCFQRFRWNQIHLRYLGDRKIEVGLISKNQVFPHPTVFELSDSTTTTKFTHPSWLAHRKKSLSKIFKEWYFSGFEKNEITLSAKEITELSDNGKFKTIAE</sequence>
<evidence type="ECO:0000313" key="2">
    <source>
        <dbReference type="EMBL" id="RED44123.1"/>
    </source>
</evidence>
<protein>
    <submittedName>
        <fullName evidence="2">Uncharacterized protein</fullName>
    </submittedName>
</protein>
<name>A0A3D9H3N4_9PROT</name>
<keyword evidence="1" id="KW-0732">Signal</keyword>
<dbReference type="Proteomes" id="UP000256845">
    <property type="component" value="Unassembled WGS sequence"/>
</dbReference>
<gene>
    <name evidence="2" type="ORF">DFP90_11726</name>
</gene>
<dbReference type="EMBL" id="QRDW01000017">
    <property type="protein sequence ID" value="RED44123.1"/>
    <property type="molecule type" value="Genomic_DNA"/>
</dbReference>
<comment type="caution">
    <text evidence="2">The sequence shown here is derived from an EMBL/GenBank/DDBJ whole genome shotgun (WGS) entry which is preliminary data.</text>
</comment>
<accession>A0A3D9H3N4</accession>
<feature type="chain" id="PRO_5017782800" evidence="1">
    <location>
        <begin position="19"/>
        <end position="160"/>
    </location>
</feature>
<feature type="signal peptide" evidence="1">
    <location>
        <begin position="1"/>
        <end position="18"/>
    </location>
</feature>